<dbReference type="RefSeq" id="WP_184676927.1">
    <property type="nucleotide sequence ID" value="NZ_JACHGY010000001.1"/>
</dbReference>
<comment type="caution">
    <text evidence="2">The sequence shown here is derived from an EMBL/GenBank/DDBJ whole genome shotgun (WGS) entry which is preliminary data.</text>
</comment>
<evidence type="ECO:0000313" key="2">
    <source>
        <dbReference type="EMBL" id="MBB6429343.1"/>
    </source>
</evidence>
<dbReference type="PANTHER" id="PTHR43312">
    <property type="entry name" value="D-THREO-ALDOSE 1-DEHYDROGENASE"/>
    <property type="match status" value="1"/>
</dbReference>
<dbReference type="Proteomes" id="UP000541810">
    <property type="component" value="Unassembled WGS sequence"/>
</dbReference>
<dbReference type="PANTHER" id="PTHR43312:SF1">
    <property type="entry name" value="NADP-DEPENDENT OXIDOREDUCTASE DOMAIN-CONTAINING PROTEIN"/>
    <property type="match status" value="1"/>
</dbReference>
<dbReference type="AlphaFoldDB" id="A0A7X0H576"/>
<dbReference type="SUPFAM" id="SSF51430">
    <property type="entry name" value="NAD(P)-linked oxidoreductase"/>
    <property type="match status" value="1"/>
</dbReference>
<dbReference type="Gene3D" id="3.20.20.100">
    <property type="entry name" value="NADP-dependent oxidoreductase domain"/>
    <property type="match status" value="1"/>
</dbReference>
<dbReference type="EMBL" id="JACHGY010000001">
    <property type="protein sequence ID" value="MBB6429343.1"/>
    <property type="molecule type" value="Genomic_DNA"/>
</dbReference>
<protein>
    <submittedName>
        <fullName evidence="2">Putative aldo/keto reductase-like oxidoreductase</fullName>
    </submittedName>
</protein>
<organism evidence="2 3">
    <name type="scientific">Algisphaera agarilytica</name>
    <dbReference type="NCBI Taxonomy" id="1385975"/>
    <lineage>
        <taxon>Bacteria</taxon>
        <taxon>Pseudomonadati</taxon>
        <taxon>Planctomycetota</taxon>
        <taxon>Phycisphaerae</taxon>
        <taxon>Phycisphaerales</taxon>
        <taxon>Phycisphaeraceae</taxon>
        <taxon>Algisphaera</taxon>
    </lineage>
</organism>
<keyword evidence="3" id="KW-1185">Reference proteome</keyword>
<dbReference type="InterPro" id="IPR006311">
    <property type="entry name" value="TAT_signal"/>
</dbReference>
<sequence length="349" mass="39061">MFDRRDFLRSLMGVTAGLAIGRPALAGEAQAGAAAMASPPTEDRLGKLLPMRRMGRTNEWVTTLGLGGSHIEYRGRISMKEAQAIIESAMEEGVRFFDNAQQYGNGEAERRFGQFLTPKYRDVIYLMSKTQATTRKQAERDMDECRSRMKVDVIDLMQVHHIASPEDVDQRIDAGVVDVLLKAREEGKIRHLGFTGHDTHRAHLHMLKRLDAMGVEFDTVQMPMNVVDPSYESFILEVLPALVERDYGVLAMKTLAFGQIVGKNEGWGRKNRVAPKVVPEKMTLAEALGFVWSLPVSTIISGMMSPEMVRENAALARAHVDLTEEHRLALIDKASEFAGPDTEFYKDRV</sequence>
<dbReference type="InterPro" id="IPR053135">
    <property type="entry name" value="AKR2_Oxidoreductase"/>
</dbReference>
<dbReference type="PROSITE" id="PS51318">
    <property type="entry name" value="TAT"/>
    <property type="match status" value="1"/>
</dbReference>
<accession>A0A7X0H576</accession>
<dbReference type="InterPro" id="IPR036812">
    <property type="entry name" value="NAD(P)_OxRdtase_dom_sf"/>
</dbReference>
<feature type="domain" description="NADP-dependent oxidoreductase" evidence="1">
    <location>
        <begin position="64"/>
        <end position="286"/>
    </location>
</feature>
<evidence type="ECO:0000259" key="1">
    <source>
        <dbReference type="Pfam" id="PF00248"/>
    </source>
</evidence>
<evidence type="ECO:0000313" key="3">
    <source>
        <dbReference type="Proteomes" id="UP000541810"/>
    </source>
</evidence>
<dbReference type="InterPro" id="IPR023210">
    <property type="entry name" value="NADP_OxRdtase_dom"/>
</dbReference>
<reference evidence="2 3" key="1">
    <citation type="submission" date="2020-08" db="EMBL/GenBank/DDBJ databases">
        <title>Genomic Encyclopedia of Type Strains, Phase IV (KMG-IV): sequencing the most valuable type-strain genomes for metagenomic binning, comparative biology and taxonomic classification.</title>
        <authorList>
            <person name="Goeker M."/>
        </authorList>
    </citation>
    <scope>NUCLEOTIDE SEQUENCE [LARGE SCALE GENOMIC DNA]</scope>
    <source>
        <strain evidence="2 3">DSM 103725</strain>
    </source>
</reference>
<gene>
    <name evidence="2" type="ORF">HNQ40_001149</name>
</gene>
<dbReference type="Pfam" id="PF00248">
    <property type="entry name" value="Aldo_ket_red"/>
    <property type="match status" value="1"/>
</dbReference>
<dbReference type="CDD" id="cd19100">
    <property type="entry name" value="AKR_unchar"/>
    <property type="match status" value="1"/>
</dbReference>
<proteinExistence type="predicted"/>
<name>A0A7X0H576_9BACT</name>